<dbReference type="Proteomes" id="UP001239111">
    <property type="component" value="Chromosome 2"/>
</dbReference>
<protein>
    <submittedName>
        <fullName evidence="1">Uncharacterized protein</fullName>
    </submittedName>
</protein>
<dbReference type="EMBL" id="CM056742">
    <property type="protein sequence ID" value="KAJ8681392.1"/>
    <property type="molecule type" value="Genomic_DNA"/>
</dbReference>
<sequence>MRRDFRVKIDFSKIYFDARRFSWVFVDSSRILYVHELADHIQKLFDLEKPFHLLSKFEETHCFLPFDEDVRILENNDTVLIVPGTGFVKSAQNGESSTQNSTHNTLQNGFKEPINYSKINNIGDSEISYPSEKSSIHNTLETTSDTVSMSETFYRTALHETATNDEDLKTTDDNFTEDTSVTEDILTSKKKRIRKRPKRKKQMSTTAECDASPIEPSLKKPKIIDSILIPSGKHIRFKGVEDGDKMMDGDVLPENNEIQQNGRGGFRPDIAKDLNALLSLRKSSTPLTFTHKRVMKDFKPEVIDESRMSTESNNDTNQPNSSATSNKSASNPTKHHENSESKLSDILNSTITFKVFRIGEDYTPQLSDFILAQVLGYNRDESKYTLKIIEGLEQLQDPYGKFSLPKDDDNDDEDETNDVLVLESSKLIDLKPVKALNQ</sequence>
<gene>
    <name evidence="1" type="ORF">QAD02_017179</name>
</gene>
<proteinExistence type="predicted"/>
<evidence type="ECO:0000313" key="1">
    <source>
        <dbReference type="EMBL" id="KAJ8681392.1"/>
    </source>
</evidence>
<comment type="caution">
    <text evidence="1">The sequence shown here is derived from an EMBL/GenBank/DDBJ whole genome shotgun (WGS) entry which is preliminary data.</text>
</comment>
<reference evidence="1" key="1">
    <citation type="submission" date="2023-04" db="EMBL/GenBank/DDBJ databases">
        <title>A chromosome-level genome assembly of the parasitoid wasp Eretmocerus hayati.</title>
        <authorList>
            <person name="Zhong Y."/>
            <person name="Liu S."/>
            <person name="Liu Y."/>
        </authorList>
    </citation>
    <scope>NUCLEOTIDE SEQUENCE</scope>
    <source>
        <strain evidence="1">ZJU_SS_LIU_2023</strain>
    </source>
</reference>
<keyword evidence="2" id="KW-1185">Reference proteome</keyword>
<evidence type="ECO:0000313" key="2">
    <source>
        <dbReference type="Proteomes" id="UP001239111"/>
    </source>
</evidence>
<organism evidence="1 2">
    <name type="scientific">Eretmocerus hayati</name>
    <dbReference type="NCBI Taxonomy" id="131215"/>
    <lineage>
        <taxon>Eukaryota</taxon>
        <taxon>Metazoa</taxon>
        <taxon>Ecdysozoa</taxon>
        <taxon>Arthropoda</taxon>
        <taxon>Hexapoda</taxon>
        <taxon>Insecta</taxon>
        <taxon>Pterygota</taxon>
        <taxon>Neoptera</taxon>
        <taxon>Endopterygota</taxon>
        <taxon>Hymenoptera</taxon>
        <taxon>Apocrita</taxon>
        <taxon>Proctotrupomorpha</taxon>
        <taxon>Chalcidoidea</taxon>
        <taxon>Aphelinidae</taxon>
        <taxon>Aphelininae</taxon>
        <taxon>Eretmocerus</taxon>
    </lineage>
</organism>
<name>A0ACC2PD64_9HYME</name>
<accession>A0ACC2PD64</accession>